<proteinExistence type="predicted"/>
<dbReference type="RefSeq" id="WP_394305997.1">
    <property type="nucleotide sequence ID" value="NZ_JASKMA010000006.1"/>
</dbReference>
<sequence>MPTLPAWLTRIWRRPTPLPPRPDHAKIYRLERELGLTHERPLRPPRTVCLTKNCTGATEELRTWTGQLVMRLHTCESEESR</sequence>
<gene>
    <name evidence="1" type="ORF">QNO04_09635</name>
</gene>
<evidence type="ECO:0000313" key="2">
    <source>
        <dbReference type="Proteomes" id="UP001249760"/>
    </source>
</evidence>
<evidence type="ECO:0000313" key="1">
    <source>
        <dbReference type="EMBL" id="MDT6983723.1"/>
    </source>
</evidence>
<dbReference type="EMBL" id="JASKMA010000006">
    <property type="protein sequence ID" value="MDT6983723.1"/>
    <property type="molecule type" value="Genomic_DNA"/>
</dbReference>
<reference evidence="1 2" key="1">
    <citation type="submission" date="2023-05" db="EMBL/GenBank/DDBJ databases">
        <title>Streptomyces fuscus sp. nov., a brown-black pigment producing actinomyces isolated from dry sand of Sea duck farm.</title>
        <authorList>
            <person name="Xie J."/>
            <person name="Shen N."/>
        </authorList>
    </citation>
    <scope>NUCLEOTIDE SEQUENCE [LARGE SCALE GENOMIC DNA]</scope>
    <source>
        <strain evidence="1 2">CGMCC 4.1745</strain>
    </source>
</reference>
<accession>A0ABU3JP57</accession>
<name>A0ABU3JP57_9ACTN</name>
<dbReference type="Proteomes" id="UP001249760">
    <property type="component" value="Unassembled WGS sequence"/>
</dbReference>
<keyword evidence="2" id="KW-1185">Reference proteome</keyword>
<organism evidence="1 2">
    <name type="scientific">Streptomyces lusitanus</name>
    <dbReference type="NCBI Taxonomy" id="68232"/>
    <lineage>
        <taxon>Bacteria</taxon>
        <taxon>Bacillati</taxon>
        <taxon>Actinomycetota</taxon>
        <taxon>Actinomycetes</taxon>
        <taxon>Kitasatosporales</taxon>
        <taxon>Streptomycetaceae</taxon>
        <taxon>Streptomyces</taxon>
    </lineage>
</organism>
<protein>
    <submittedName>
        <fullName evidence="1">Uncharacterized protein</fullName>
    </submittedName>
</protein>
<comment type="caution">
    <text evidence="1">The sequence shown here is derived from an EMBL/GenBank/DDBJ whole genome shotgun (WGS) entry which is preliminary data.</text>
</comment>